<dbReference type="Proteomes" id="UP000789920">
    <property type="component" value="Unassembled WGS sequence"/>
</dbReference>
<name>A0ACA9RQJ2_9GLOM</name>
<keyword evidence="2" id="KW-1185">Reference proteome</keyword>
<evidence type="ECO:0000313" key="2">
    <source>
        <dbReference type="Proteomes" id="UP000789920"/>
    </source>
</evidence>
<protein>
    <submittedName>
        <fullName evidence="1">9821_t:CDS:1</fullName>
    </submittedName>
</protein>
<evidence type="ECO:0000313" key="1">
    <source>
        <dbReference type="EMBL" id="CAG8805937.1"/>
    </source>
</evidence>
<feature type="non-terminal residue" evidence="1">
    <location>
        <position position="1"/>
    </location>
</feature>
<organism evidence="1 2">
    <name type="scientific">Racocetra persica</name>
    <dbReference type="NCBI Taxonomy" id="160502"/>
    <lineage>
        <taxon>Eukaryota</taxon>
        <taxon>Fungi</taxon>
        <taxon>Fungi incertae sedis</taxon>
        <taxon>Mucoromycota</taxon>
        <taxon>Glomeromycotina</taxon>
        <taxon>Glomeromycetes</taxon>
        <taxon>Diversisporales</taxon>
        <taxon>Gigasporaceae</taxon>
        <taxon>Racocetra</taxon>
    </lineage>
</organism>
<reference evidence="1" key="1">
    <citation type="submission" date="2021-06" db="EMBL/GenBank/DDBJ databases">
        <authorList>
            <person name="Kallberg Y."/>
            <person name="Tangrot J."/>
            <person name="Rosling A."/>
        </authorList>
    </citation>
    <scope>NUCLEOTIDE SEQUENCE</scope>
    <source>
        <strain evidence="1">MA461A</strain>
    </source>
</reference>
<sequence>ELALIVAISTVFSSTKHQLCAWHILKNIKNKFKKDVDTKKFVQSI</sequence>
<accession>A0ACA9RQJ2</accession>
<comment type="caution">
    <text evidence="1">The sequence shown here is derived from an EMBL/GenBank/DDBJ whole genome shotgun (WGS) entry which is preliminary data.</text>
</comment>
<gene>
    <name evidence="1" type="ORF">RPERSI_LOCUS22051</name>
</gene>
<proteinExistence type="predicted"/>
<dbReference type="EMBL" id="CAJVQC010065898">
    <property type="protein sequence ID" value="CAG8805937.1"/>
    <property type="molecule type" value="Genomic_DNA"/>
</dbReference>